<evidence type="ECO:0000259" key="7">
    <source>
        <dbReference type="Pfam" id="PF10035"/>
    </source>
</evidence>
<feature type="transmembrane region" description="Helical" evidence="6">
    <location>
        <begin position="182"/>
        <end position="202"/>
    </location>
</feature>
<dbReference type="Pfam" id="PF10035">
    <property type="entry name" value="DUF2179"/>
    <property type="match status" value="1"/>
</dbReference>
<dbReference type="PANTHER" id="PTHR33545">
    <property type="entry name" value="UPF0750 MEMBRANE PROTEIN YITT-RELATED"/>
    <property type="match status" value="1"/>
</dbReference>
<dbReference type="PIRSF" id="PIRSF006483">
    <property type="entry name" value="Membrane_protein_YitT"/>
    <property type="match status" value="1"/>
</dbReference>
<evidence type="ECO:0000256" key="1">
    <source>
        <dbReference type="ARBA" id="ARBA00004651"/>
    </source>
</evidence>
<feature type="transmembrane region" description="Helical" evidence="6">
    <location>
        <begin position="153"/>
        <end position="176"/>
    </location>
</feature>
<feature type="transmembrane region" description="Helical" evidence="6">
    <location>
        <begin position="59"/>
        <end position="77"/>
    </location>
</feature>
<comment type="caution">
    <text evidence="8">The sequence shown here is derived from an EMBL/GenBank/DDBJ whole genome shotgun (WGS) entry which is preliminary data.</text>
</comment>
<keyword evidence="9" id="KW-1185">Reference proteome</keyword>
<name>G5GIG5_9FIRM</name>
<evidence type="ECO:0000313" key="9">
    <source>
        <dbReference type="Proteomes" id="UP000003011"/>
    </source>
</evidence>
<dbReference type="InterPro" id="IPR051461">
    <property type="entry name" value="UPF0750_membrane"/>
</dbReference>
<feature type="transmembrane region" description="Helical" evidence="6">
    <location>
        <begin position="9"/>
        <end position="28"/>
    </location>
</feature>
<dbReference type="OrthoDB" id="9779786at2"/>
<sequence>MLKKLINNMLFKDIAAIVAGCTITAFSINNILVPNALSTSGITGLALIAQKYTGINYTYVYYIFSIAILISSLFFLSKKDFVKILFVSIFYPTLLLCMNSISAIRDFVFVRGEMFLVCIYFSIFYGVGAGLVLRRGYSFGGTDSIAKILNKRVLKNVSVSRILLVVDGIIIILQGFVFGKDIALYALVNHVIYIYVMDYILFGFRSKLYKVSIISHNHKEIAEFIIHELNRGVTIHDIIGAYTNEKKKMVTCICTPNQSAVIRRFLAEHYPDVFMEVSPIVSVYAIGNRFKKLDELDQ</sequence>
<dbReference type="InterPro" id="IPR003740">
    <property type="entry name" value="YitT"/>
</dbReference>
<dbReference type="HOGENOM" id="CLU_063199_1_1_9"/>
<protein>
    <recommendedName>
        <fullName evidence="7">DUF2179 domain-containing protein</fullName>
    </recommendedName>
</protein>
<evidence type="ECO:0000256" key="6">
    <source>
        <dbReference type="SAM" id="Phobius"/>
    </source>
</evidence>
<evidence type="ECO:0000313" key="8">
    <source>
        <dbReference type="EMBL" id="EHI55640.1"/>
    </source>
</evidence>
<feature type="transmembrane region" description="Helical" evidence="6">
    <location>
        <begin position="114"/>
        <end position="133"/>
    </location>
</feature>
<evidence type="ECO:0000256" key="4">
    <source>
        <dbReference type="ARBA" id="ARBA00022989"/>
    </source>
</evidence>
<comment type="subcellular location">
    <subcellularLocation>
        <location evidence="1">Cell membrane</location>
        <topology evidence="1">Multi-pass membrane protein</topology>
    </subcellularLocation>
</comment>
<evidence type="ECO:0000256" key="5">
    <source>
        <dbReference type="ARBA" id="ARBA00023136"/>
    </source>
</evidence>
<feature type="domain" description="DUF2179" evidence="7">
    <location>
        <begin position="231"/>
        <end position="284"/>
    </location>
</feature>
<dbReference type="AlphaFoldDB" id="G5GIG5"/>
<dbReference type="InterPro" id="IPR019264">
    <property type="entry name" value="DUF2179"/>
</dbReference>
<accession>G5GIG5</accession>
<dbReference type="RefSeq" id="WP_005540940.1">
    <property type="nucleotide sequence ID" value="NZ_JH378832.1"/>
</dbReference>
<evidence type="ECO:0000256" key="2">
    <source>
        <dbReference type="ARBA" id="ARBA00022475"/>
    </source>
</evidence>
<dbReference type="InterPro" id="IPR015867">
    <property type="entry name" value="N-reg_PII/ATP_PRibTrfase_C"/>
</dbReference>
<keyword evidence="3 6" id="KW-0812">Transmembrane</keyword>
<dbReference type="eggNOG" id="COG1284">
    <property type="taxonomic scope" value="Bacteria"/>
</dbReference>
<dbReference type="EMBL" id="ACZL01000021">
    <property type="protein sequence ID" value="EHI55640.1"/>
    <property type="molecule type" value="Genomic_DNA"/>
</dbReference>
<dbReference type="Proteomes" id="UP000003011">
    <property type="component" value="Unassembled WGS sequence"/>
</dbReference>
<dbReference type="PANTHER" id="PTHR33545:SF5">
    <property type="entry name" value="UPF0750 MEMBRANE PROTEIN YITT"/>
    <property type="match status" value="1"/>
</dbReference>
<keyword evidence="2" id="KW-1003">Cell membrane</keyword>
<reference evidence="8 9" key="1">
    <citation type="submission" date="2011-08" db="EMBL/GenBank/DDBJ databases">
        <title>The Genome Sequence of Johnsonella ignava ATCC 51276.</title>
        <authorList>
            <consortium name="The Broad Institute Genome Sequencing Platform"/>
            <person name="Earl A."/>
            <person name="Ward D."/>
            <person name="Feldgarden M."/>
            <person name="Gevers D."/>
            <person name="Izard J."/>
            <person name="Blanton J.M."/>
            <person name="Baranova O.V."/>
            <person name="Dewhirst F.E."/>
            <person name="Young S.K."/>
            <person name="Zeng Q."/>
            <person name="Gargeya S."/>
            <person name="Fitzgerald M."/>
            <person name="Haas B."/>
            <person name="Abouelleil A."/>
            <person name="Alvarado L."/>
            <person name="Arachchi H.M."/>
            <person name="Berlin A."/>
            <person name="Brown A."/>
            <person name="Chapman S.B."/>
            <person name="Chen Z."/>
            <person name="Dunbar C."/>
            <person name="Freedman E."/>
            <person name="Gearin G."/>
            <person name="Gellesch M."/>
            <person name="Goldberg J."/>
            <person name="Griggs A."/>
            <person name="Gujja S."/>
            <person name="Heiman D."/>
            <person name="Howarth C."/>
            <person name="Larson L."/>
            <person name="Lui A."/>
            <person name="MacDonald P.J.P."/>
            <person name="Montmayeur A."/>
            <person name="Murphy C."/>
            <person name="Neiman D."/>
            <person name="Pearson M."/>
            <person name="Priest M."/>
            <person name="Roberts A."/>
            <person name="Saif S."/>
            <person name="Shea T."/>
            <person name="Shenoy N."/>
            <person name="Sisk P."/>
            <person name="Stolte C."/>
            <person name="Sykes S."/>
            <person name="Wortman J."/>
            <person name="Nusbaum C."/>
            <person name="Birren B."/>
        </authorList>
    </citation>
    <scope>NUCLEOTIDE SEQUENCE [LARGE SCALE GENOMIC DNA]</scope>
    <source>
        <strain evidence="8 9">ATCC 51276</strain>
    </source>
</reference>
<gene>
    <name evidence="8" type="ORF">HMPREF9333_01355</name>
</gene>
<keyword evidence="4 6" id="KW-1133">Transmembrane helix</keyword>
<dbReference type="GO" id="GO:0005886">
    <property type="term" value="C:plasma membrane"/>
    <property type="evidence" value="ECO:0007669"/>
    <property type="project" value="UniProtKB-SubCell"/>
</dbReference>
<dbReference type="Pfam" id="PF02588">
    <property type="entry name" value="YitT_membrane"/>
    <property type="match status" value="1"/>
</dbReference>
<dbReference type="Gene3D" id="3.30.70.120">
    <property type="match status" value="1"/>
</dbReference>
<dbReference type="PATRIC" id="fig|679200.3.peg.1439"/>
<organism evidence="8 9">
    <name type="scientific">Johnsonella ignava ATCC 51276</name>
    <dbReference type="NCBI Taxonomy" id="679200"/>
    <lineage>
        <taxon>Bacteria</taxon>
        <taxon>Bacillati</taxon>
        <taxon>Bacillota</taxon>
        <taxon>Clostridia</taxon>
        <taxon>Lachnospirales</taxon>
        <taxon>Lachnospiraceae</taxon>
        <taxon>Johnsonella</taxon>
    </lineage>
</organism>
<feature type="transmembrane region" description="Helical" evidence="6">
    <location>
        <begin position="84"/>
        <end position="102"/>
    </location>
</feature>
<dbReference type="STRING" id="679200.HMPREF9333_01355"/>
<proteinExistence type="predicted"/>
<dbReference type="CDD" id="cd16380">
    <property type="entry name" value="YitT_C"/>
    <property type="match status" value="1"/>
</dbReference>
<keyword evidence="5 6" id="KW-0472">Membrane</keyword>
<evidence type="ECO:0000256" key="3">
    <source>
        <dbReference type="ARBA" id="ARBA00022692"/>
    </source>
</evidence>